<organism evidence="2 3">
    <name type="scientific">Mucor circinelloides f. circinelloides (strain 1006PhL)</name>
    <name type="common">Mucormycosis agent</name>
    <name type="synonym">Calyptromyces circinelloides</name>
    <dbReference type="NCBI Taxonomy" id="1220926"/>
    <lineage>
        <taxon>Eukaryota</taxon>
        <taxon>Fungi</taxon>
        <taxon>Fungi incertae sedis</taxon>
        <taxon>Mucoromycota</taxon>
        <taxon>Mucoromycotina</taxon>
        <taxon>Mucoromycetes</taxon>
        <taxon>Mucorales</taxon>
        <taxon>Mucorineae</taxon>
        <taxon>Mucoraceae</taxon>
        <taxon>Mucor</taxon>
    </lineage>
</organism>
<dbReference type="InterPro" id="IPR025476">
    <property type="entry name" value="Helitron_helicase-like"/>
</dbReference>
<gene>
    <name evidence="2" type="ORF">HMPREF1544_12309</name>
</gene>
<dbReference type="VEuPathDB" id="FungiDB:HMPREF1544_12309"/>
<accession>S2JMJ8</accession>
<proteinExistence type="predicted"/>
<evidence type="ECO:0000259" key="1">
    <source>
        <dbReference type="Pfam" id="PF14214"/>
    </source>
</evidence>
<dbReference type="Proteomes" id="UP000014254">
    <property type="component" value="Unassembled WGS sequence"/>
</dbReference>
<dbReference type="OrthoDB" id="2269493at2759"/>
<dbReference type="AlphaFoldDB" id="S2JMJ8"/>
<feature type="domain" description="Helitron helicase-like" evidence="1">
    <location>
        <begin position="199"/>
        <end position="323"/>
    </location>
</feature>
<keyword evidence="3" id="KW-1185">Reference proteome</keyword>
<sequence length="324" mass="36839">MTKMTRKSTRGGRIGHFEISGYMQLKHNYEFGSMLYGGMLGLAIRRGVQNVNMVRVQEAYRGLCQLNPMLRQYIQDIKKAETIVQYHVAKNRSFVQLASAWRDNILMPTEDVAPMAAQLPINDLPIGILGSSGITLSHPSLMALLFPWLFINGKGHYSLVNDENQVIRDDNGQIIPEERGGVASARKGQTFAAYIKQQLLNVDRRFARDPSFLFWAFDVKEKSNIHSANRHSIRTSGRDLTKDDLLDTEANYDYNKVTIVPHNISSSYAYHRKDYLDLKAMCDNLGPPQLFLTFSSDDRAPSFQNATGLRDTWQDPVLFAFHFL</sequence>
<dbReference type="Pfam" id="PF14214">
    <property type="entry name" value="Helitron_like_N"/>
    <property type="match status" value="1"/>
</dbReference>
<dbReference type="EMBL" id="KE124235">
    <property type="protein sequence ID" value="EPB80995.1"/>
    <property type="molecule type" value="Genomic_DNA"/>
</dbReference>
<dbReference type="OMA" id="HENTWHM"/>
<dbReference type="InParanoid" id="S2JMJ8"/>
<reference evidence="3" key="1">
    <citation type="submission" date="2013-05" db="EMBL/GenBank/DDBJ databases">
        <title>The Genome sequence of Mucor circinelloides f. circinelloides 1006PhL.</title>
        <authorList>
            <consortium name="The Broad Institute Genomics Platform"/>
            <person name="Cuomo C."/>
            <person name="Earl A."/>
            <person name="Findley K."/>
            <person name="Lee S.C."/>
            <person name="Walker B."/>
            <person name="Young S."/>
            <person name="Zeng Q."/>
            <person name="Gargeya S."/>
            <person name="Fitzgerald M."/>
            <person name="Haas B."/>
            <person name="Abouelleil A."/>
            <person name="Allen A.W."/>
            <person name="Alvarado L."/>
            <person name="Arachchi H.M."/>
            <person name="Berlin A.M."/>
            <person name="Chapman S.B."/>
            <person name="Gainer-Dewar J."/>
            <person name="Goldberg J."/>
            <person name="Griggs A."/>
            <person name="Gujja S."/>
            <person name="Hansen M."/>
            <person name="Howarth C."/>
            <person name="Imamovic A."/>
            <person name="Ireland A."/>
            <person name="Larimer J."/>
            <person name="McCowan C."/>
            <person name="Murphy C."/>
            <person name="Pearson M."/>
            <person name="Poon T.W."/>
            <person name="Priest M."/>
            <person name="Roberts A."/>
            <person name="Saif S."/>
            <person name="Shea T."/>
            <person name="Sisk P."/>
            <person name="Sykes S."/>
            <person name="Wortman J."/>
            <person name="Nusbaum C."/>
            <person name="Birren B."/>
        </authorList>
    </citation>
    <scope>NUCLEOTIDE SEQUENCE [LARGE SCALE GENOMIC DNA]</scope>
    <source>
        <strain evidence="3">1006PhL</strain>
    </source>
</reference>
<protein>
    <recommendedName>
        <fullName evidence="1">Helitron helicase-like domain-containing protein</fullName>
    </recommendedName>
</protein>
<evidence type="ECO:0000313" key="3">
    <source>
        <dbReference type="Proteomes" id="UP000014254"/>
    </source>
</evidence>
<name>S2JMJ8_MUCC1</name>
<dbReference type="STRING" id="1220926.S2JMJ8"/>
<dbReference type="eggNOG" id="KOG0987">
    <property type="taxonomic scope" value="Eukaryota"/>
</dbReference>
<evidence type="ECO:0000313" key="2">
    <source>
        <dbReference type="EMBL" id="EPB80995.1"/>
    </source>
</evidence>